<reference evidence="2" key="2">
    <citation type="journal article" date="2015" name="Data Brief">
        <title>Shoot transcriptome of the giant reed, Arundo donax.</title>
        <authorList>
            <person name="Barrero R.A."/>
            <person name="Guerrero F.D."/>
            <person name="Moolhuijzen P."/>
            <person name="Goolsby J.A."/>
            <person name="Tidwell J."/>
            <person name="Bellgard S.E."/>
            <person name="Bellgard M.I."/>
        </authorList>
    </citation>
    <scope>NUCLEOTIDE SEQUENCE</scope>
    <source>
        <tissue evidence="2">Shoot tissue taken approximately 20 cm above the soil surface</tissue>
    </source>
</reference>
<accession>A0A0A9BVD3</accession>
<evidence type="ECO:0000313" key="2">
    <source>
        <dbReference type="EMBL" id="JAD66143.1"/>
    </source>
</evidence>
<proteinExistence type="predicted"/>
<organism evidence="2">
    <name type="scientific">Arundo donax</name>
    <name type="common">Giant reed</name>
    <name type="synonym">Donax arundinaceus</name>
    <dbReference type="NCBI Taxonomy" id="35708"/>
    <lineage>
        <taxon>Eukaryota</taxon>
        <taxon>Viridiplantae</taxon>
        <taxon>Streptophyta</taxon>
        <taxon>Embryophyta</taxon>
        <taxon>Tracheophyta</taxon>
        <taxon>Spermatophyta</taxon>
        <taxon>Magnoliopsida</taxon>
        <taxon>Liliopsida</taxon>
        <taxon>Poales</taxon>
        <taxon>Poaceae</taxon>
        <taxon>PACMAD clade</taxon>
        <taxon>Arundinoideae</taxon>
        <taxon>Arundineae</taxon>
        <taxon>Arundo</taxon>
    </lineage>
</organism>
<protein>
    <submittedName>
        <fullName evidence="2">Uncharacterized protein</fullName>
    </submittedName>
</protein>
<feature type="region of interest" description="Disordered" evidence="1">
    <location>
        <begin position="39"/>
        <end position="65"/>
    </location>
</feature>
<feature type="compositionally biased region" description="Low complexity" evidence="1">
    <location>
        <begin position="47"/>
        <end position="59"/>
    </location>
</feature>
<dbReference type="EMBL" id="GBRH01231752">
    <property type="protein sequence ID" value="JAD66143.1"/>
    <property type="molecule type" value="Transcribed_RNA"/>
</dbReference>
<evidence type="ECO:0000256" key="1">
    <source>
        <dbReference type="SAM" id="MobiDB-lite"/>
    </source>
</evidence>
<sequence length="65" mass="6873">MSPSERVKASQVRASAPSSKLIYSPDSLTYSMEIGGCLYSSRRNEDSGSNPRISSSSRGVGSDAD</sequence>
<name>A0A0A9BVD3_ARUDO</name>
<dbReference type="AlphaFoldDB" id="A0A0A9BVD3"/>
<reference evidence="2" key="1">
    <citation type="submission" date="2014-09" db="EMBL/GenBank/DDBJ databases">
        <authorList>
            <person name="Magalhaes I.L.F."/>
            <person name="Oliveira U."/>
            <person name="Santos F.R."/>
            <person name="Vidigal T.H.D.A."/>
            <person name="Brescovit A.D."/>
            <person name="Santos A.J."/>
        </authorList>
    </citation>
    <scope>NUCLEOTIDE SEQUENCE</scope>
    <source>
        <tissue evidence="2">Shoot tissue taken approximately 20 cm above the soil surface</tissue>
    </source>
</reference>
<feature type="region of interest" description="Disordered" evidence="1">
    <location>
        <begin position="1"/>
        <end position="20"/>
    </location>
</feature>